<accession>A0ABR1C715</accession>
<evidence type="ECO:0000313" key="1">
    <source>
        <dbReference type="EMBL" id="KAK6734312.1"/>
    </source>
</evidence>
<evidence type="ECO:0000313" key="2">
    <source>
        <dbReference type="Proteomes" id="UP001303046"/>
    </source>
</evidence>
<sequence>MGYRKGFERANRDRTRKLSYLRPSIFITTIDSMRFVGLFCYSSLLLLRCFRNCKAGTPLHWVPPPPEEWSNLEIGVKVKRFWELEWSKSTYLKECSEHVLQVVPVYFWTGERVDLPCHMCELAMAYNGKVKYWAKVDDITEFLKAPQLNVISRKDLYRIIRNDEEVDDVMNSNAPSKSTHFDMPRLAVGSNGATIQMPSPVYLQRDGKLSIIRASPASQGVYFCFDELSTGITNLFYVLLAMVPPVSIFDSEHLSEEQKNNYGNDCSNVDSKHILPSINWRFHYQPTFHDKKPSSCTKGTLCYDYKTMPVKVEHQRGNHTKPCTLEGCSVRVPPVEMPNSLYDPGLDIELRWEAWTSCEGNVRAQRREAHCFIVARHGFTVDEDLEDVVSHIEEFKWIVKLGQLVHSDAFRKKGVRLYSSSVWSSLYRKDLLTGCGEVEEGILIAADDVWRKYFLAPMGVVTTNGKHLKRDEDIKFRLQNPFQACLRYEKSAETNELLVGTYMVETRDCA</sequence>
<protein>
    <submittedName>
        <fullName evidence="1">Uncharacterized protein</fullName>
    </submittedName>
</protein>
<keyword evidence="2" id="KW-1185">Reference proteome</keyword>
<organism evidence="1 2">
    <name type="scientific">Necator americanus</name>
    <name type="common">Human hookworm</name>
    <dbReference type="NCBI Taxonomy" id="51031"/>
    <lineage>
        <taxon>Eukaryota</taxon>
        <taxon>Metazoa</taxon>
        <taxon>Ecdysozoa</taxon>
        <taxon>Nematoda</taxon>
        <taxon>Chromadorea</taxon>
        <taxon>Rhabditida</taxon>
        <taxon>Rhabditina</taxon>
        <taxon>Rhabditomorpha</taxon>
        <taxon>Strongyloidea</taxon>
        <taxon>Ancylostomatidae</taxon>
        <taxon>Bunostominae</taxon>
        <taxon>Necator</taxon>
    </lineage>
</organism>
<gene>
    <name evidence="1" type="primary">Necator_chrII.g5638</name>
    <name evidence="1" type="ORF">RB195_017845</name>
</gene>
<name>A0ABR1C715_NECAM</name>
<dbReference type="Proteomes" id="UP001303046">
    <property type="component" value="Unassembled WGS sequence"/>
</dbReference>
<comment type="caution">
    <text evidence="1">The sequence shown here is derived from an EMBL/GenBank/DDBJ whole genome shotgun (WGS) entry which is preliminary data.</text>
</comment>
<proteinExistence type="predicted"/>
<dbReference type="EMBL" id="JAVFWL010000002">
    <property type="protein sequence ID" value="KAK6734312.1"/>
    <property type="molecule type" value="Genomic_DNA"/>
</dbReference>
<reference evidence="1 2" key="1">
    <citation type="submission" date="2023-08" db="EMBL/GenBank/DDBJ databases">
        <title>A Necator americanus chromosomal reference genome.</title>
        <authorList>
            <person name="Ilik V."/>
            <person name="Petrzelkova K.J."/>
            <person name="Pardy F."/>
            <person name="Fuh T."/>
            <person name="Niatou-Singa F.S."/>
            <person name="Gouil Q."/>
            <person name="Baker L."/>
            <person name="Ritchie M.E."/>
            <person name="Jex A.R."/>
            <person name="Gazzola D."/>
            <person name="Li H."/>
            <person name="Toshio Fujiwara R."/>
            <person name="Zhan B."/>
            <person name="Aroian R.V."/>
            <person name="Pafco B."/>
            <person name="Schwarz E.M."/>
        </authorList>
    </citation>
    <scope>NUCLEOTIDE SEQUENCE [LARGE SCALE GENOMIC DNA]</scope>
    <source>
        <strain evidence="1 2">Aroian</strain>
        <tissue evidence="1">Whole animal</tissue>
    </source>
</reference>